<dbReference type="SUPFAM" id="SSF69055">
    <property type="entry name" value="1-deoxy-D-xylulose-5-phosphate reductoisomerase, C-terminal domain"/>
    <property type="match status" value="1"/>
</dbReference>
<dbReference type="InterPro" id="IPR036169">
    <property type="entry name" value="DXPR_C_sf"/>
</dbReference>
<feature type="binding site" evidence="9">
    <location>
        <position position="153"/>
    </location>
    <ligand>
        <name>Mn(2+)</name>
        <dbReference type="ChEBI" id="CHEBI:29035"/>
    </ligand>
</feature>
<evidence type="ECO:0000259" key="12">
    <source>
        <dbReference type="Pfam" id="PF13288"/>
    </source>
</evidence>
<dbReference type="Pfam" id="PF13288">
    <property type="entry name" value="DXPR_C"/>
    <property type="match status" value="1"/>
</dbReference>
<dbReference type="PANTHER" id="PTHR30525:SF0">
    <property type="entry name" value="1-DEOXY-D-XYLULOSE 5-PHOSPHATE REDUCTOISOMERASE, CHLOROPLASTIC"/>
    <property type="match status" value="1"/>
</dbReference>
<feature type="binding site" evidence="9">
    <location>
        <position position="227"/>
    </location>
    <ligand>
        <name>1-deoxy-D-xylulose 5-phosphate</name>
        <dbReference type="ChEBI" id="CHEBI:57792"/>
    </ligand>
</feature>
<proteinExistence type="inferred from homology"/>
<name>R8YMT3_ACIPI</name>
<feature type="binding site" evidence="9">
    <location>
        <position position="125"/>
    </location>
    <ligand>
        <name>NADPH</name>
        <dbReference type="ChEBI" id="CHEBI:57783"/>
    </ligand>
</feature>
<feature type="binding site" evidence="9">
    <location>
        <position position="153"/>
    </location>
    <ligand>
        <name>1-deoxy-D-xylulose 5-phosphate</name>
        <dbReference type="ChEBI" id="CHEBI:57792"/>
    </ligand>
</feature>
<keyword evidence="4 9" id="KW-0521">NADP</keyword>
<feature type="binding site" evidence="9">
    <location>
        <position position="127"/>
    </location>
    <ligand>
        <name>NADPH</name>
        <dbReference type="ChEBI" id="CHEBI:57783"/>
    </ligand>
</feature>
<feature type="domain" description="DXP reductoisomerase C-terminal" evidence="12">
    <location>
        <begin position="271"/>
        <end position="387"/>
    </location>
</feature>
<dbReference type="OrthoDB" id="9806546at2"/>
<evidence type="ECO:0000313" key="14">
    <source>
        <dbReference type="Proteomes" id="UP000014024"/>
    </source>
</evidence>
<dbReference type="GO" id="GO:0070402">
    <property type="term" value="F:NADPH binding"/>
    <property type="evidence" value="ECO:0007669"/>
    <property type="project" value="InterPro"/>
</dbReference>
<dbReference type="SUPFAM" id="SSF55347">
    <property type="entry name" value="Glyceraldehyde-3-phosphate dehydrogenase-like, C-terminal domain"/>
    <property type="match status" value="1"/>
</dbReference>
<evidence type="ECO:0000259" key="11">
    <source>
        <dbReference type="Pfam" id="PF08436"/>
    </source>
</evidence>
<evidence type="ECO:0000256" key="6">
    <source>
        <dbReference type="ARBA" id="ARBA00023211"/>
    </source>
</evidence>
<dbReference type="InterPro" id="IPR026877">
    <property type="entry name" value="DXPR_C"/>
</dbReference>
<dbReference type="SUPFAM" id="SSF51735">
    <property type="entry name" value="NAD(P)-binding Rossmann-fold domains"/>
    <property type="match status" value="1"/>
</dbReference>
<feature type="binding site" evidence="9">
    <location>
        <position position="14"/>
    </location>
    <ligand>
        <name>NADPH</name>
        <dbReference type="ChEBI" id="CHEBI:57783"/>
    </ligand>
</feature>
<sequence length="398" mass="43252">MTQSVCILGVTGSIGQSTLKILNQHPDKYSVFAVSAHSRISELVDICKQFQPKVVVVPKQKVDELAALFVENELRNIEILTDQEGLVSIASHPDVDVVMAAIVGAAGLLPTLAAVKAGKRVLLANKEALVMSGEIMMQAARDHQALLLPVDSEHNAIFQSLPHNYLEAERNGQPQQGVSRILLTASGGPFLNHSLEQLEKVTPQQACKHPNWSMGQKISVDSATLMNKGLELIEACHLFSISEHFVTVVVHPQSIIHSMVQYVDGSTLAQMGNPDMCTPIAHALAWPERLQTNVPALDLFEYSQLNFQAPDIQKFPALDLARQAMRAGGLAPTILNAANEIAVAAFLKEQIGFTNIPQVVEHTLQKLENSVADNIESILNKDEVARHVAQQYISSIGG</sequence>
<comment type="cofactor">
    <cofactor evidence="9">
        <name>Mg(2+)</name>
        <dbReference type="ChEBI" id="CHEBI:18420"/>
    </cofactor>
    <cofactor evidence="9">
        <name>Mn(2+)</name>
        <dbReference type="ChEBI" id="CHEBI:29035"/>
    </cofactor>
</comment>
<dbReference type="UniPathway" id="UPA00056">
    <property type="reaction ID" value="UER00092"/>
</dbReference>
<accession>R8YMT3</accession>
<evidence type="ECO:0000256" key="8">
    <source>
        <dbReference type="ARBA" id="ARBA00048543"/>
    </source>
</evidence>
<evidence type="ECO:0000256" key="5">
    <source>
        <dbReference type="ARBA" id="ARBA00023002"/>
    </source>
</evidence>
<evidence type="ECO:0000256" key="1">
    <source>
        <dbReference type="ARBA" id="ARBA00005094"/>
    </source>
</evidence>
<dbReference type="InterPro" id="IPR013644">
    <property type="entry name" value="DXP_reductoisomerase_C"/>
</dbReference>
<feature type="binding site" evidence="9">
    <location>
        <position position="231"/>
    </location>
    <ligand>
        <name>Mn(2+)</name>
        <dbReference type="ChEBI" id="CHEBI:29035"/>
    </ligand>
</feature>
<dbReference type="GO" id="GO:0051484">
    <property type="term" value="P:isopentenyl diphosphate biosynthetic process, methylerythritol 4-phosphate pathway involved in terpenoid biosynthetic process"/>
    <property type="evidence" value="ECO:0007669"/>
    <property type="project" value="UniProtKB-ARBA"/>
</dbReference>
<evidence type="ECO:0000256" key="7">
    <source>
        <dbReference type="ARBA" id="ARBA00023229"/>
    </source>
</evidence>
<comment type="function">
    <text evidence="9">Catalyzes the NADPH-dependent rearrangement and reduction of 1-deoxy-D-xylulose-5-phosphate (DXP) to 2-C-methyl-D-erythritol 4-phosphate (MEP).</text>
</comment>
<dbReference type="PANTHER" id="PTHR30525">
    <property type="entry name" value="1-DEOXY-D-XYLULOSE 5-PHOSPHATE REDUCTOISOMERASE"/>
    <property type="match status" value="1"/>
</dbReference>
<dbReference type="Proteomes" id="UP000014024">
    <property type="component" value="Unassembled WGS sequence"/>
</dbReference>
<keyword evidence="6 9" id="KW-0464">Manganese</keyword>
<keyword evidence="9" id="KW-0460">Magnesium</keyword>
<comment type="caution">
    <text evidence="13">The sequence shown here is derived from an EMBL/GenBank/DDBJ whole genome shotgun (WGS) entry which is preliminary data.</text>
</comment>
<dbReference type="Gene3D" id="3.40.50.720">
    <property type="entry name" value="NAD(P)-binding Rossmann-like Domain"/>
    <property type="match status" value="1"/>
</dbReference>
<dbReference type="NCBIfam" id="NF009114">
    <property type="entry name" value="PRK12464.1"/>
    <property type="match status" value="1"/>
</dbReference>
<evidence type="ECO:0000259" key="10">
    <source>
        <dbReference type="Pfam" id="PF02670"/>
    </source>
</evidence>
<dbReference type="GO" id="GO:0016853">
    <property type="term" value="F:isomerase activity"/>
    <property type="evidence" value="ECO:0007669"/>
    <property type="project" value="UniProtKB-KW"/>
</dbReference>
<dbReference type="EC" id="1.1.1.267" evidence="9"/>
<keyword evidence="7 9" id="KW-0414">Isoprene biosynthesis</keyword>
<gene>
    <name evidence="9" type="primary">dxr</name>
    <name evidence="13" type="ORF">F931_00645</name>
</gene>
<feature type="binding site" evidence="9">
    <location>
        <position position="231"/>
    </location>
    <ligand>
        <name>1-deoxy-D-xylulose 5-phosphate</name>
        <dbReference type="ChEBI" id="CHEBI:57792"/>
    </ligand>
</feature>
<feature type="binding site" evidence="9">
    <location>
        <position position="151"/>
    </location>
    <ligand>
        <name>Mn(2+)</name>
        <dbReference type="ChEBI" id="CHEBI:29035"/>
    </ligand>
</feature>
<dbReference type="Gene3D" id="1.10.1740.10">
    <property type="match status" value="1"/>
</dbReference>
<keyword evidence="13" id="KW-0413">Isomerase</keyword>
<feature type="domain" description="1-deoxy-D-xylulose 5-phosphate reductoisomerase C-terminal" evidence="11">
    <location>
        <begin position="147"/>
        <end position="239"/>
    </location>
</feature>
<feature type="binding site" evidence="9">
    <location>
        <position position="12"/>
    </location>
    <ligand>
        <name>NADPH</name>
        <dbReference type="ChEBI" id="CHEBI:57783"/>
    </ligand>
</feature>
<feature type="domain" description="1-deoxy-D-xylulose 5-phosphate reductoisomerase N-terminal" evidence="10">
    <location>
        <begin position="5"/>
        <end position="133"/>
    </location>
</feature>
<organism evidence="13 14">
    <name type="scientific">Acinetobacter pittii ANC 4050</name>
    <dbReference type="NCBI Taxonomy" id="1217691"/>
    <lineage>
        <taxon>Bacteria</taxon>
        <taxon>Pseudomonadati</taxon>
        <taxon>Pseudomonadota</taxon>
        <taxon>Gammaproteobacteria</taxon>
        <taxon>Moraxellales</taxon>
        <taxon>Moraxellaceae</taxon>
        <taxon>Acinetobacter</taxon>
        <taxon>Acinetobacter calcoaceticus/baumannii complex</taxon>
    </lineage>
</organism>
<dbReference type="RefSeq" id="WP_016140732.1">
    <property type="nucleotide sequence ID" value="NZ_KB976987.1"/>
</dbReference>
<feature type="binding site" evidence="9">
    <location>
        <position position="152"/>
    </location>
    <ligand>
        <name>1-deoxy-D-xylulose 5-phosphate</name>
        <dbReference type="ChEBI" id="CHEBI:57792"/>
    </ligand>
</feature>
<dbReference type="FunFam" id="3.40.50.720:FF:000045">
    <property type="entry name" value="1-deoxy-D-xylulose 5-phosphate reductoisomerase"/>
    <property type="match status" value="1"/>
</dbReference>
<feature type="binding site" evidence="9">
    <location>
        <position position="126"/>
    </location>
    <ligand>
        <name>1-deoxy-D-xylulose 5-phosphate</name>
        <dbReference type="ChEBI" id="CHEBI:57792"/>
    </ligand>
</feature>
<comment type="pathway">
    <text evidence="1 9">Isoprenoid biosynthesis; isopentenyl diphosphate biosynthesis via DXP pathway; isopentenyl diphosphate from 1-deoxy-D-xylulose 5-phosphate: step 1/6.</text>
</comment>
<dbReference type="NCBIfam" id="TIGR00243">
    <property type="entry name" value="Dxr"/>
    <property type="match status" value="1"/>
</dbReference>
<dbReference type="AlphaFoldDB" id="R8YMT3"/>
<feature type="binding site" evidence="9">
    <location>
        <position position="222"/>
    </location>
    <ligand>
        <name>1-deoxy-D-xylulose 5-phosphate</name>
        <dbReference type="ChEBI" id="CHEBI:57792"/>
    </ligand>
</feature>
<dbReference type="Pfam" id="PF02670">
    <property type="entry name" value="DXP_reductoisom"/>
    <property type="match status" value="1"/>
</dbReference>
<dbReference type="HOGENOM" id="CLU_035714_4_0_6"/>
<reference evidence="13 14" key="1">
    <citation type="submission" date="2013-02" db="EMBL/GenBank/DDBJ databases">
        <title>The Genome Sequence of Acinetobacter sp. ANC 4050.</title>
        <authorList>
            <consortium name="The Broad Institute Genome Sequencing Platform"/>
            <consortium name="The Broad Institute Genome Sequencing Center for Infectious Disease"/>
            <person name="Cerqueira G."/>
            <person name="Feldgarden M."/>
            <person name="Courvalin P."/>
            <person name="Perichon B."/>
            <person name="Grillot-Courvalin C."/>
            <person name="Clermont D."/>
            <person name="Rocha E."/>
            <person name="Yoon E.-J."/>
            <person name="Nemec A."/>
            <person name="Walker B."/>
            <person name="Young S.K."/>
            <person name="Zeng Q."/>
            <person name="Gargeya S."/>
            <person name="Fitzgerald M."/>
            <person name="Haas B."/>
            <person name="Abouelleil A."/>
            <person name="Alvarado L."/>
            <person name="Arachchi H.M."/>
            <person name="Berlin A.M."/>
            <person name="Chapman S.B."/>
            <person name="Dewar J."/>
            <person name="Goldberg J."/>
            <person name="Griggs A."/>
            <person name="Gujja S."/>
            <person name="Hansen M."/>
            <person name="Howarth C."/>
            <person name="Imamovic A."/>
            <person name="Larimer J."/>
            <person name="McCowan C."/>
            <person name="Murphy C."/>
            <person name="Neiman D."/>
            <person name="Pearson M."/>
            <person name="Priest M."/>
            <person name="Roberts A."/>
            <person name="Saif S."/>
            <person name="Shea T."/>
            <person name="Sisk P."/>
            <person name="Sykes S."/>
            <person name="Wortman J."/>
            <person name="Nusbaum C."/>
            <person name="Birren B."/>
        </authorList>
    </citation>
    <scope>NUCLEOTIDE SEQUENCE [LARGE SCALE GENOMIC DNA]</scope>
    <source>
        <strain evidence="13 14">ANC 4050</strain>
    </source>
</reference>
<dbReference type="PATRIC" id="fig|1217691.3.peg.643"/>
<dbReference type="NCBIfam" id="NF003938">
    <property type="entry name" value="PRK05447.1-1"/>
    <property type="match status" value="1"/>
</dbReference>
<dbReference type="EMBL" id="APQM01000002">
    <property type="protein sequence ID" value="EOQ70735.1"/>
    <property type="molecule type" value="Genomic_DNA"/>
</dbReference>
<dbReference type="InterPro" id="IPR036291">
    <property type="entry name" value="NAD(P)-bd_dom_sf"/>
</dbReference>
<evidence type="ECO:0000256" key="2">
    <source>
        <dbReference type="ARBA" id="ARBA00006825"/>
    </source>
</evidence>
<feature type="binding site" evidence="9">
    <location>
        <position position="228"/>
    </location>
    <ligand>
        <name>1-deoxy-D-xylulose 5-phosphate</name>
        <dbReference type="ChEBI" id="CHEBI:57792"/>
    </ligand>
</feature>
<evidence type="ECO:0000256" key="4">
    <source>
        <dbReference type="ARBA" id="ARBA00022857"/>
    </source>
</evidence>
<evidence type="ECO:0000256" key="9">
    <source>
        <dbReference type="HAMAP-Rule" id="MF_00183"/>
    </source>
</evidence>
<protein>
    <recommendedName>
        <fullName evidence="9">1-deoxy-D-xylulose 5-phosphate reductoisomerase</fullName>
        <shortName evidence="9">DXP reductoisomerase</shortName>
        <ecNumber evidence="9">1.1.1.267</ecNumber>
    </recommendedName>
    <alternativeName>
        <fullName evidence="9">1-deoxyxylulose-5-phosphate reductoisomerase</fullName>
    </alternativeName>
    <alternativeName>
        <fullName evidence="9">2-C-methyl-D-erythritol 4-phosphate synthase</fullName>
    </alternativeName>
</protein>
<keyword evidence="5 9" id="KW-0560">Oxidoreductase</keyword>
<dbReference type="GO" id="GO:0030145">
    <property type="term" value="F:manganese ion binding"/>
    <property type="evidence" value="ECO:0007669"/>
    <property type="project" value="TreeGrafter"/>
</dbReference>
<feature type="binding site" evidence="9">
    <location>
        <position position="209"/>
    </location>
    <ligand>
        <name>1-deoxy-D-xylulose 5-phosphate</name>
        <dbReference type="ChEBI" id="CHEBI:57792"/>
    </ligand>
</feature>
<feature type="binding site" evidence="9">
    <location>
        <position position="11"/>
    </location>
    <ligand>
        <name>NADPH</name>
        <dbReference type="ChEBI" id="CHEBI:57783"/>
    </ligand>
</feature>
<feature type="binding site" evidence="9">
    <location>
        <position position="186"/>
    </location>
    <ligand>
        <name>1-deoxy-D-xylulose 5-phosphate</name>
        <dbReference type="ChEBI" id="CHEBI:57792"/>
    </ligand>
</feature>
<feature type="binding site" evidence="9">
    <location>
        <position position="13"/>
    </location>
    <ligand>
        <name>NADPH</name>
        <dbReference type="ChEBI" id="CHEBI:57783"/>
    </ligand>
</feature>
<feature type="binding site" evidence="9">
    <location>
        <position position="215"/>
    </location>
    <ligand>
        <name>NADPH</name>
        <dbReference type="ChEBI" id="CHEBI:57783"/>
    </ligand>
</feature>
<evidence type="ECO:0000256" key="3">
    <source>
        <dbReference type="ARBA" id="ARBA00022723"/>
    </source>
</evidence>
<dbReference type="InterPro" id="IPR003821">
    <property type="entry name" value="DXP_reductoisomerase"/>
</dbReference>
<dbReference type="PIRSF" id="PIRSF006205">
    <property type="entry name" value="Dxp_reductismrs"/>
    <property type="match status" value="1"/>
</dbReference>
<evidence type="ECO:0000313" key="13">
    <source>
        <dbReference type="EMBL" id="EOQ70735.1"/>
    </source>
</evidence>
<keyword evidence="3 9" id="KW-0479">Metal-binding</keyword>
<comment type="caution">
    <text evidence="9">Lacks conserved residue(s) required for the propagation of feature annotation.</text>
</comment>
<comment type="catalytic activity">
    <reaction evidence="8">
        <text>2-C-methyl-D-erythritol 4-phosphate + NADP(+) = 1-deoxy-D-xylulose 5-phosphate + NADPH + H(+)</text>
        <dbReference type="Rhea" id="RHEA:13717"/>
        <dbReference type="ChEBI" id="CHEBI:15378"/>
        <dbReference type="ChEBI" id="CHEBI:57783"/>
        <dbReference type="ChEBI" id="CHEBI:57792"/>
        <dbReference type="ChEBI" id="CHEBI:58262"/>
        <dbReference type="ChEBI" id="CHEBI:58349"/>
        <dbReference type="EC" id="1.1.1.267"/>
    </reaction>
    <physiologicalReaction direction="right-to-left" evidence="8">
        <dbReference type="Rhea" id="RHEA:13719"/>
    </physiologicalReaction>
</comment>
<dbReference type="InterPro" id="IPR013512">
    <property type="entry name" value="DXP_reductoisomerase_N"/>
</dbReference>
<dbReference type="HAMAP" id="MF_00183">
    <property type="entry name" value="DXP_reductoisom"/>
    <property type="match status" value="1"/>
</dbReference>
<comment type="similarity">
    <text evidence="2 9">Belongs to the DXR family.</text>
</comment>
<dbReference type="Pfam" id="PF08436">
    <property type="entry name" value="DXP_redisom_C"/>
    <property type="match status" value="1"/>
</dbReference>
<dbReference type="GO" id="GO:0030604">
    <property type="term" value="F:1-deoxy-D-xylulose-5-phosphate reductoisomerase activity"/>
    <property type="evidence" value="ECO:0007669"/>
    <property type="project" value="UniProtKB-UniRule"/>
</dbReference>